<evidence type="ECO:0000259" key="11">
    <source>
        <dbReference type="Pfam" id="PF02558"/>
    </source>
</evidence>
<comment type="function">
    <text evidence="10">Catalyzes the NADPH-dependent reduction of ketopantoate into pantoic acid.</text>
</comment>
<dbReference type="Gene3D" id="3.40.50.720">
    <property type="entry name" value="NAD(P)-binding Rossmann-like Domain"/>
    <property type="match status" value="1"/>
</dbReference>
<dbReference type="GO" id="GO:0005737">
    <property type="term" value="C:cytoplasm"/>
    <property type="evidence" value="ECO:0007669"/>
    <property type="project" value="TreeGrafter"/>
</dbReference>
<proteinExistence type="inferred from homology"/>
<protein>
    <recommendedName>
        <fullName evidence="4 10">2-dehydropantoate 2-reductase</fullName>
        <ecNumber evidence="3 10">1.1.1.169</ecNumber>
    </recommendedName>
    <alternativeName>
        <fullName evidence="8 10">Ketopantoate reductase</fullName>
    </alternativeName>
</protein>
<dbReference type="RefSeq" id="WP_089514923.1">
    <property type="nucleotide sequence ID" value="NZ_NJGG01000001.1"/>
</dbReference>
<feature type="domain" description="Ketopantoate reductase C-terminal" evidence="12">
    <location>
        <begin position="182"/>
        <end position="306"/>
    </location>
</feature>
<evidence type="ECO:0000256" key="2">
    <source>
        <dbReference type="ARBA" id="ARBA00007870"/>
    </source>
</evidence>
<comment type="catalytic activity">
    <reaction evidence="9 10">
        <text>(R)-pantoate + NADP(+) = 2-dehydropantoate + NADPH + H(+)</text>
        <dbReference type="Rhea" id="RHEA:16233"/>
        <dbReference type="ChEBI" id="CHEBI:11561"/>
        <dbReference type="ChEBI" id="CHEBI:15378"/>
        <dbReference type="ChEBI" id="CHEBI:15980"/>
        <dbReference type="ChEBI" id="CHEBI:57783"/>
        <dbReference type="ChEBI" id="CHEBI:58349"/>
        <dbReference type="EC" id="1.1.1.169"/>
    </reaction>
</comment>
<dbReference type="Gene3D" id="1.10.1040.10">
    <property type="entry name" value="N-(1-d-carboxylethyl)-l-norvaline Dehydrogenase, domain 2"/>
    <property type="match status" value="1"/>
</dbReference>
<dbReference type="NCBIfam" id="TIGR00745">
    <property type="entry name" value="apbA_panE"/>
    <property type="match status" value="1"/>
</dbReference>
<dbReference type="UniPathway" id="UPA00028">
    <property type="reaction ID" value="UER00004"/>
</dbReference>
<dbReference type="AlphaFoldDB" id="A0A229FV48"/>
<dbReference type="InterPro" id="IPR036291">
    <property type="entry name" value="NAD(P)-bd_dom_sf"/>
</dbReference>
<dbReference type="Pfam" id="PF08546">
    <property type="entry name" value="ApbA_C"/>
    <property type="match status" value="1"/>
</dbReference>
<feature type="domain" description="Ketopantoate reductase N-terminal" evidence="11">
    <location>
        <begin position="8"/>
        <end position="153"/>
    </location>
</feature>
<keyword evidence="7 10" id="KW-0560">Oxidoreductase</keyword>
<dbReference type="SUPFAM" id="SSF48179">
    <property type="entry name" value="6-phosphogluconate dehydrogenase C-terminal domain-like"/>
    <property type="match status" value="1"/>
</dbReference>
<accession>A0A229FV48</accession>
<dbReference type="InterPro" id="IPR008927">
    <property type="entry name" value="6-PGluconate_DH-like_C_sf"/>
</dbReference>
<evidence type="ECO:0000259" key="12">
    <source>
        <dbReference type="Pfam" id="PF08546"/>
    </source>
</evidence>
<evidence type="ECO:0000256" key="10">
    <source>
        <dbReference type="RuleBase" id="RU362068"/>
    </source>
</evidence>
<dbReference type="InterPro" id="IPR013332">
    <property type="entry name" value="KPR_N"/>
</dbReference>
<evidence type="ECO:0000256" key="4">
    <source>
        <dbReference type="ARBA" id="ARBA00019465"/>
    </source>
</evidence>
<dbReference type="Proteomes" id="UP000215188">
    <property type="component" value="Unassembled WGS sequence"/>
</dbReference>
<name>A0A229FV48_9BURK</name>
<evidence type="ECO:0000256" key="5">
    <source>
        <dbReference type="ARBA" id="ARBA00022655"/>
    </source>
</evidence>
<evidence type="ECO:0000313" key="14">
    <source>
        <dbReference type="Proteomes" id="UP000215188"/>
    </source>
</evidence>
<dbReference type="Pfam" id="PF02558">
    <property type="entry name" value="ApbA"/>
    <property type="match status" value="1"/>
</dbReference>
<evidence type="ECO:0000256" key="6">
    <source>
        <dbReference type="ARBA" id="ARBA00022857"/>
    </source>
</evidence>
<evidence type="ECO:0000256" key="3">
    <source>
        <dbReference type="ARBA" id="ARBA00013014"/>
    </source>
</evidence>
<dbReference type="SUPFAM" id="SSF51735">
    <property type="entry name" value="NAD(P)-binding Rossmann-fold domains"/>
    <property type="match status" value="1"/>
</dbReference>
<dbReference type="InterPro" id="IPR013752">
    <property type="entry name" value="KPA_reductase"/>
</dbReference>
<comment type="similarity">
    <text evidence="2 10">Belongs to the ketopantoate reductase family.</text>
</comment>
<keyword evidence="6 10" id="KW-0521">NADP</keyword>
<comment type="caution">
    <text evidence="13">The sequence shown here is derived from an EMBL/GenBank/DDBJ whole genome shotgun (WGS) entry which is preliminary data.</text>
</comment>
<evidence type="ECO:0000256" key="9">
    <source>
        <dbReference type="ARBA" id="ARBA00048793"/>
    </source>
</evidence>
<comment type="pathway">
    <text evidence="1 10">Cofactor biosynthesis; (R)-pantothenate biosynthesis; (R)-pantoate from 3-methyl-2-oxobutanoate: step 2/2.</text>
</comment>
<dbReference type="PANTHER" id="PTHR21708">
    <property type="entry name" value="PROBABLE 2-DEHYDROPANTOATE 2-REDUCTASE"/>
    <property type="match status" value="1"/>
</dbReference>
<dbReference type="GO" id="GO:0015940">
    <property type="term" value="P:pantothenate biosynthetic process"/>
    <property type="evidence" value="ECO:0007669"/>
    <property type="project" value="UniProtKB-UniPathway"/>
</dbReference>
<keyword evidence="5 10" id="KW-0566">Pantothenate biosynthesis</keyword>
<sequence>MKNKISRVAVVGAGAVGSYFGGLLARAGHDVTLIARQKHVKAIQENGLFMECQSFQEHVSIKASTEYSAIKDADLILCCVKSPDTERVMREIKDLIKPDALILSLQNGVDNAERIAQVVPNPAISAVVYVATGMGGDGHVKHFGRGELIIGQLGGHENISAELEQICDLFLSAQIPCSVSNNIQRELWLKFLVNCSYNGISAIGQITYGEMAQQENIWQLINDLTAEFLLVAHQEKIDISLAEAQMVNEQIAKTMANQRSSTAQDLMRRKPTEIDYLNGLIVRKAKQHGLYAPNHQAIYALVKMIEQKNRESSI</sequence>
<evidence type="ECO:0000313" key="13">
    <source>
        <dbReference type="EMBL" id="OXL15886.1"/>
    </source>
</evidence>
<dbReference type="GO" id="GO:0008677">
    <property type="term" value="F:2-dehydropantoate 2-reductase activity"/>
    <property type="evidence" value="ECO:0007669"/>
    <property type="project" value="UniProtKB-EC"/>
</dbReference>
<evidence type="ECO:0000256" key="7">
    <source>
        <dbReference type="ARBA" id="ARBA00023002"/>
    </source>
</evidence>
<evidence type="ECO:0000256" key="8">
    <source>
        <dbReference type="ARBA" id="ARBA00032024"/>
    </source>
</evidence>
<organism evidence="13 14">
    <name type="scientific">Polynucleobacter cosmopolitanus</name>
    <dbReference type="NCBI Taxonomy" id="351345"/>
    <lineage>
        <taxon>Bacteria</taxon>
        <taxon>Pseudomonadati</taxon>
        <taxon>Pseudomonadota</taxon>
        <taxon>Betaproteobacteria</taxon>
        <taxon>Burkholderiales</taxon>
        <taxon>Burkholderiaceae</taxon>
        <taxon>Polynucleobacter</taxon>
    </lineage>
</organism>
<evidence type="ECO:0000256" key="1">
    <source>
        <dbReference type="ARBA" id="ARBA00004994"/>
    </source>
</evidence>
<dbReference type="PANTHER" id="PTHR21708:SF26">
    <property type="entry name" value="2-DEHYDROPANTOATE 2-REDUCTASE"/>
    <property type="match status" value="1"/>
</dbReference>
<keyword evidence="14" id="KW-1185">Reference proteome</keyword>
<reference evidence="13 14" key="1">
    <citation type="submission" date="2017-06" db="EMBL/GenBank/DDBJ databases">
        <title>Reclassification of a Polynucleobacter cosmopolitanus strain isolated from tropical Lake Victoria as Polynucleobacter victoriensis comb. nov.</title>
        <authorList>
            <person name="Hahn M.W."/>
        </authorList>
    </citation>
    <scope>NUCLEOTIDE SEQUENCE [LARGE SCALE GENOMIC DNA]</scope>
    <source>
        <strain evidence="13 14">MWH-MoIso2</strain>
    </source>
</reference>
<dbReference type="InterPro" id="IPR003710">
    <property type="entry name" value="ApbA"/>
</dbReference>
<dbReference type="OrthoDB" id="8555723at2"/>
<dbReference type="EC" id="1.1.1.169" evidence="3 10"/>
<dbReference type="InterPro" id="IPR051402">
    <property type="entry name" value="KPR-Related"/>
</dbReference>
<gene>
    <name evidence="13" type="ORF">AOC33_01960</name>
</gene>
<dbReference type="EMBL" id="NJGG01000001">
    <property type="protein sequence ID" value="OXL15886.1"/>
    <property type="molecule type" value="Genomic_DNA"/>
</dbReference>
<dbReference type="InterPro" id="IPR013328">
    <property type="entry name" value="6PGD_dom2"/>
</dbReference>